<dbReference type="InterPro" id="IPR027417">
    <property type="entry name" value="P-loop_NTPase"/>
</dbReference>
<dbReference type="SUPFAM" id="SSF52540">
    <property type="entry name" value="P-loop containing nucleoside triphosphate hydrolases"/>
    <property type="match status" value="1"/>
</dbReference>
<protein>
    <recommendedName>
        <fullName evidence="2">guanylate kinase</fullName>
        <ecNumber evidence="2">2.7.4.8</ecNumber>
    </recommendedName>
</protein>
<dbReference type="InterPro" id="IPR008145">
    <property type="entry name" value="GK/Ca_channel_bsu"/>
</dbReference>
<dbReference type="SMART" id="SM00072">
    <property type="entry name" value="GuKc"/>
    <property type="match status" value="1"/>
</dbReference>
<evidence type="ECO:0000256" key="3">
    <source>
        <dbReference type="ARBA" id="ARBA00022679"/>
    </source>
</evidence>
<dbReference type="PANTHER" id="PTHR23117:SF13">
    <property type="entry name" value="GUANYLATE KINASE"/>
    <property type="match status" value="1"/>
</dbReference>
<dbReference type="InterPro" id="IPR017665">
    <property type="entry name" value="Guanylate_kinase"/>
</dbReference>
<sequence>MNSSKSQPNDVRPIIISGPSGVGKGTLIQMLENAHPGTFTRTVSHTTRQPRDAEAEGSTYFYVSKPEFQSLISQNAFIEYTYFSGNYYGTSRRTVAYQTAEGLVVVLEIDVEGVKQLRETAIIDARYVLIEPPSLDELEARLRQRSTKTEVSIEKKLGQARCELEQAETSGLYDMVLVNEDLDASYKKLEAFIWGLSTD</sequence>
<dbReference type="EMBL" id="KZ680225">
    <property type="protein sequence ID" value="PTB62066.1"/>
    <property type="molecule type" value="Genomic_DNA"/>
</dbReference>
<keyword evidence="4" id="KW-0547">Nucleotide-binding</keyword>
<organism evidence="8 9">
    <name type="scientific">Trichoderma citrinoviride</name>
    <dbReference type="NCBI Taxonomy" id="58853"/>
    <lineage>
        <taxon>Eukaryota</taxon>
        <taxon>Fungi</taxon>
        <taxon>Dikarya</taxon>
        <taxon>Ascomycota</taxon>
        <taxon>Pezizomycotina</taxon>
        <taxon>Sordariomycetes</taxon>
        <taxon>Hypocreomycetidae</taxon>
        <taxon>Hypocreales</taxon>
        <taxon>Hypocreaceae</taxon>
        <taxon>Trichoderma</taxon>
    </lineage>
</organism>
<keyword evidence="9" id="KW-1185">Reference proteome</keyword>
<dbReference type="InterPro" id="IPR008144">
    <property type="entry name" value="Guanylate_kin-like_dom"/>
</dbReference>
<proteinExistence type="inferred from homology"/>
<dbReference type="PROSITE" id="PS00856">
    <property type="entry name" value="GUANYLATE_KINASE_1"/>
    <property type="match status" value="1"/>
</dbReference>
<dbReference type="EC" id="2.7.4.8" evidence="2"/>
<dbReference type="AlphaFoldDB" id="A0A2T4AYB6"/>
<comment type="similarity">
    <text evidence="1">Belongs to the guanylate kinase family.</text>
</comment>
<dbReference type="Gene3D" id="3.40.50.300">
    <property type="entry name" value="P-loop containing nucleotide triphosphate hydrolases"/>
    <property type="match status" value="1"/>
</dbReference>
<accession>A0A2T4AYB6</accession>
<evidence type="ECO:0000313" key="8">
    <source>
        <dbReference type="EMBL" id="PTB62066.1"/>
    </source>
</evidence>
<evidence type="ECO:0000256" key="2">
    <source>
        <dbReference type="ARBA" id="ARBA00012961"/>
    </source>
</evidence>
<dbReference type="GO" id="GO:0005524">
    <property type="term" value="F:ATP binding"/>
    <property type="evidence" value="ECO:0007669"/>
    <property type="project" value="UniProtKB-KW"/>
</dbReference>
<evidence type="ECO:0000256" key="4">
    <source>
        <dbReference type="ARBA" id="ARBA00022741"/>
    </source>
</evidence>
<dbReference type="FunFam" id="3.30.63.10:FF:000002">
    <property type="entry name" value="Guanylate kinase 1"/>
    <property type="match status" value="1"/>
</dbReference>
<evidence type="ECO:0000256" key="6">
    <source>
        <dbReference type="ARBA" id="ARBA00022840"/>
    </source>
</evidence>
<evidence type="ECO:0000256" key="1">
    <source>
        <dbReference type="ARBA" id="ARBA00005790"/>
    </source>
</evidence>
<reference evidence="9" key="1">
    <citation type="submission" date="2016-07" db="EMBL/GenBank/DDBJ databases">
        <title>Multiple horizontal gene transfer events from other fungi enriched the ability of initially mycotrophic Trichoderma (Ascomycota) to feed on dead plant biomass.</title>
        <authorList>
            <consortium name="DOE Joint Genome Institute"/>
            <person name="Atanasova L."/>
            <person name="Chenthamara K."/>
            <person name="Zhang J."/>
            <person name="Grujic M."/>
            <person name="Henrissat B."/>
            <person name="Kuo A."/>
            <person name="Aerts A."/>
            <person name="Salamov A."/>
            <person name="Lipzen A."/>
            <person name="Labutti K."/>
            <person name="Barry K."/>
            <person name="Miao Y."/>
            <person name="Rahimi M.J."/>
            <person name="Shen Q."/>
            <person name="Grigoriev I.V."/>
            <person name="Kubicek C.P."/>
            <person name="Druzhinina I.S."/>
        </authorList>
    </citation>
    <scope>NUCLEOTIDE SEQUENCE [LARGE SCALE GENOMIC DNA]</scope>
    <source>
        <strain evidence="9">TUCIM 6016</strain>
    </source>
</reference>
<keyword evidence="3" id="KW-0808">Transferase</keyword>
<name>A0A2T4AYB6_9HYPO</name>
<feature type="domain" description="Guanylate kinase-like" evidence="7">
    <location>
        <begin position="11"/>
        <end position="194"/>
    </location>
</feature>
<keyword evidence="6" id="KW-0067">ATP-binding</keyword>
<dbReference type="OrthoDB" id="6334211at2759"/>
<dbReference type="GO" id="GO:0005829">
    <property type="term" value="C:cytosol"/>
    <property type="evidence" value="ECO:0007669"/>
    <property type="project" value="TreeGrafter"/>
</dbReference>
<evidence type="ECO:0000313" key="9">
    <source>
        <dbReference type="Proteomes" id="UP000241546"/>
    </source>
</evidence>
<dbReference type="InterPro" id="IPR020590">
    <property type="entry name" value="Guanylate_kinase_CS"/>
</dbReference>
<dbReference type="RefSeq" id="XP_024745386.1">
    <property type="nucleotide sequence ID" value="XM_024898520.1"/>
</dbReference>
<evidence type="ECO:0000259" key="7">
    <source>
        <dbReference type="PROSITE" id="PS50052"/>
    </source>
</evidence>
<dbReference type="CDD" id="cd00071">
    <property type="entry name" value="GMPK"/>
    <property type="match status" value="1"/>
</dbReference>
<dbReference type="GO" id="GO:0004385">
    <property type="term" value="F:GMP kinase activity"/>
    <property type="evidence" value="ECO:0007669"/>
    <property type="project" value="UniProtKB-EC"/>
</dbReference>
<dbReference type="PANTHER" id="PTHR23117">
    <property type="entry name" value="GUANYLATE KINASE-RELATED"/>
    <property type="match status" value="1"/>
</dbReference>
<evidence type="ECO:0000256" key="5">
    <source>
        <dbReference type="ARBA" id="ARBA00022777"/>
    </source>
</evidence>
<dbReference type="Proteomes" id="UP000241546">
    <property type="component" value="Unassembled WGS sequence"/>
</dbReference>
<keyword evidence="5 8" id="KW-0418">Kinase</keyword>
<dbReference type="PROSITE" id="PS50052">
    <property type="entry name" value="GUANYLATE_KINASE_2"/>
    <property type="match status" value="1"/>
</dbReference>
<dbReference type="NCBIfam" id="TIGR03263">
    <property type="entry name" value="guanyl_kin"/>
    <property type="match status" value="1"/>
</dbReference>
<gene>
    <name evidence="8" type="ORF">BBK36DRAFT_68698</name>
</gene>
<dbReference type="GeneID" id="36606638"/>
<dbReference type="Pfam" id="PF00625">
    <property type="entry name" value="Guanylate_kin"/>
    <property type="match status" value="1"/>
</dbReference>